<sequence>MPTSLQSAPLRVRKLEACREALRQLPNETIAAIQPAVFKPRPSRTPSLSYPGPQPYCRYCRKFGSRAQHCGHNPAMQYTAWDAILGMDFLRADRIVIDFDRQLLVINERPEPIGQSIAALKLDNSWINEMLLGACVDRETNSEVVKILNETRDIFDCNCDFLGRTRILQH</sequence>
<evidence type="ECO:0000313" key="1">
    <source>
        <dbReference type="EMBL" id="THD21534.1"/>
    </source>
</evidence>
<proteinExistence type="predicted"/>
<comment type="caution">
    <text evidence="1">The sequence shown here is derived from an EMBL/GenBank/DDBJ whole genome shotgun (WGS) entry which is preliminary data.</text>
</comment>
<reference evidence="1" key="1">
    <citation type="submission" date="2019-03" db="EMBL/GenBank/DDBJ databases">
        <title>Improved annotation for the trematode Fasciola hepatica.</title>
        <authorList>
            <person name="Choi Y.-J."/>
            <person name="Martin J."/>
            <person name="Mitreva M."/>
        </authorList>
    </citation>
    <scope>NUCLEOTIDE SEQUENCE [LARGE SCALE GENOMIC DNA]</scope>
</reference>
<organism evidence="1 2">
    <name type="scientific">Fasciola hepatica</name>
    <name type="common">Liver fluke</name>
    <dbReference type="NCBI Taxonomy" id="6192"/>
    <lineage>
        <taxon>Eukaryota</taxon>
        <taxon>Metazoa</taxon>
        <taxon>Spiralia</taxon>
        <taxon>Lophotrochozoa</taxon>
        <taxon>Platyhelminthes</taxon>
        <taxon>Trematoda</taxon>
        <taxon>Digenea</taxon>
        <taxon>Plagiorchiida</taxon>
        <taxon>Echinostomata</taxon>
        <taxon>Echinostomatoidea</taxon>
        <taxon>Fasciolidae</taxon>
        <taxon>Fasciola</taxon>
    </lineage>
</organism>
<dbReference type="Proteomes" id="UP000230066">
    <property type="component" value="Unassembled WGS sequence"/>
</dbReference>
<keyword evidence="2" id="KW-1185">Reference proteome</keyword>
<gene>
    <name evidence="1" type="ORF">D915_007701</name>
</gene>
<name>A0A4E0R5P9_FASHE</name>
<accession>A0A4E0R5P9</accession>
<dbReference type="EMBL" id="JXXN02003453">
    <property type="protein sequence ID" value="THD21534.1"/>
    <property type="molecule type" value="Genomic_DNA"/>
</dbReference>
<protein>
    <submittedName>
        <fullName evidence="1">Uncharacterized protein</fullName>
    </submittedName>
</protein>
<evidence type="ECO:0000313" key="2">
    <source>
        <dbReference type="Proteomes" id="UP000230066"/>
    </source>
</evidence>
<dbReference type="AlphaFoldDB" id="A0A4E0R5P9"/>